<comment type="caution">
    <text evidence="4">The sequence shown here is derived from an EMBL/GenBank/DDBJ whole genome shotgun (WGS) entry which is preliminary data.</text>
</comment>
<keyword evidence="2" id="KW-0597">Phosphoprotein</keyword>
<dbReference type="Pfam" id="PF00550">
    <property type="entry name" value="PP-binding"/>
    <property type="match status" value="1"/>
</dbReference>
<dbReference type="GO" id="GO:0009245">
    <property type="term" value="P:lipid A biosynthetic process"/>
    <property type="evidence" value="ECO:0007669"/>
    <property type="project" value="TreeGrafter"/>
</dbReference>
<evidence type="ECO:0000259" key="3">
    <source>
        <dbReference type="PROSITE" id="PS50075"/>
    </source>
</evidence>
<dbReference type="NCBIfam" id="NF002148">
    <property type="entry name" value="PRK00982.1-2"/>
    <property type="match status" value="1"/>
</dbReference>
<dbReference type="PANTHER" id="PTHR20863">
    <property type="entry name" value="ACYL CARRIER PROTEIN"/>
    <property type="match status" value="1"/>
</dbReference>
<dbReference type="AlphaFoldDB" id="X1PAX7"/>
<dbReference type="GO" id="GO:0000036">
    <property type="term" value="F:acyl carrier activity"/>
    <property type="evidence" value="ECO:0007669"/>
    <property type="project" value="TreeGrafter"/>
</dbReference>
<gene>
    <name evidence="4" type="ORF">S06H3_36084</name>
</gene>
<dbReference type="InterPro" id="IPR036736">
    <property type="entry name" value="ACP-like_sf"/>
</dbReference>
<dbReference type="NCBIfam" id="NF002151">
    <property type="entry name" value="PRK00982.1-5"/>
    <property type="match status" value="1"/>
</dbReference>
<dbReference type="InterPro" id="IPR003231">
    <property type="entry name" value="ACP"/>
</dbReference>
<dbReference type="PROSITE" id="PS50075">
    <property type="entry name" value="CARRIER"/>
    <property type="match status" value="1"/>
</dbReference>
<name>X1PAX7_9ZZZZ</name>
<dbReference type="InterPro" id="IPR009081">
    <property type="entry name" value="PP-bd_ACP"/>
</dbReference>
<dbReference type="PANTHER" id="PTHR20863:SF76">
    <property type="entry name" value="CARRIER DOMAIN-CONTAINING PROTEIN"/>
    <property type="match status" value="1"/>
</dbReference>
<dbReference type="SUPFAM" id="SSF47336">
    <property type="entry name" value="ACP-like"/>
    <property type="match status" value="1"/>
</dbReference>
<dbReference type="EMBL" id="BARV01021829">
    <property type="protein sequence ID" value="GAI28069.1"/>
    <property type="molecule type" value="Genomic_DNA"/>
</dbReference>
<protein>
    <recommendedName>
        <fullName evidence="3">Carrier domain-containing protein</fullName>
    </recommendedName>
</protein>
<dbReference type="GO" id="GO:0016020">
    <property type="term" value="C:membrane"/>
    <property type="evidence" value="ECO:0007669"/>
    <property type="project" value="GOC"/>
</dbReference>
<dbReference type="NCBIfam" id="NF009104">
    <property type="entry name" value="PRK12449.1"/>
    <property type="match status" value="1"/>
</dbReference>
<dbReference type="GO" id="GO:0000035">
    <property type="term" value="F:acyl binding"/>
    <property type="evidence" value="ECO:0007669"/>
    <property type="project" value="TreeGrafter"/>
</dbReference>
<dbReference type="NCBIfam" id="NF002150">
    <property type="entry name" value="PRK00982.1-4"/>
    <property type="match status" value="1"/>
</dbReference>
<evidence type="ECO:0000313" key="4">
    <source>
        <dbReference type="EMBL" id="GAI28069.1"/>
    </source>
</evidence>
<keyword evidence="1" id="KW-0596">Phosphopantetheine</keyword>
<evidence type="ECO:0000256" key="2">
    <source>
        <dbReference type="ARBA" id="ARBA00022553"/>
    </source>
</evidence>
<dbReference type="Gene3D" id="1.10.1200.10">
    <property type="entry name" value="ACP-like"/>
    <property type="match status" value="1"/>
</dbReference>
<evidence type="ECO:0000256" key="1">
    <source>
        <dbReference type="ARBA" id="ARBA00022450"/>
    </source>
</evidence>
<reference evidence="4" key="1">
    <citation type="journal article" date="2014" name="Front. Microbiol.">
        <title>High frequency of phylogenetically diverse reductive dehalogenase-homologous genes in deep subseafloor sedimentary metagenomes.</title>
        <authorList>
            <person name="Kawai M."/>
            <person name="Futagami T."/>
            <person name="Toyoda A."/>
            <person name="Takaki Y."/>
            <person name="Nishi S."/>
            <person name="Hori S."/>
            <person name="Arai W."/>
            <person name="Tsubouchi T."/>
            <person name="Morono Y."/>
            <person name="Uchiyama I."/>
            <person name="Ito T."/>
            <person name="Fujiyama A."/>
            <person name="Inagaki F."/>
            <person name="Takami H."/>
        </authorList>
    </citation>
    <scope>NUCLEOTIDE SEQUENCE</scope>
    <source>
        <strain evidence="4">Expedition CK06-06</strain>
    </source>
</reference>
<dbReference type="NCBIfam" id="TIGR00517">
    <property type="entry name" value="acyl_carrier"/>
    <property type="match status" value="1"/>
</dbReference>
<dbReference type="HAMAP" id="MF_01217">
    <property type="entry name" value="Acyl_carrier"/>
    <property type="match status" value="1"/>
</dbReference>
<sequence>MSDGNILARLKKLIVELLEVEETKVVPEASFIDDLGADSLDLIEFITAAEDAFGIEIPDEDAEKIQTVQDALNYIKSKS</sequence>
<organism evidence="4">
    <name type="scientific">marine sediment metagenome</name>
    <dbReference type="NCBI Taxonomy" id="412755"/>
    <lineage>
        <taxon>unclassified sequences</taxon>
        <taxon>metagenomes</taxon>
        <taxon>ecological metagenomes</taxon>
    </lineage>
</organism>
<proteinExistence type="inferred from homology"/>
<accession>X1PAX7</accession>
<dbReference type="GO" id="GO:0005829">
    <property type="term" value="C:cytosol"/>
    <property type="evidence" value="ECO:0007669"/>
    <property type="project" value="TreeGrafter"/>
</dbReference>
<feature type="domain" description="Carrier" evidence="3">
    <location>
        <begin position="4"/>
        <end position="79"/>
    </location>
</feature>